<protein>
    <submittedName>
        <fullName evidence="2">DinB superfamily protein</fullName>
    </submittedName>
</protein>
<evidence type="ECO:0000313" key="3">
    <source>
        <dbReference type="Proteomes" id="UP000193309"/>
    </source>
</evidence>
<sequence>MHSDEVDRTIRDLLDRTEYSLSHLRELGPGELNAHPGGHPNSPAWLLWHTGREIDMQLAHLSGGAEVWPRHREALGLGSIGDTLGYGHSAEEARSVRVDDHAALAAYIRDALAAVRAHVDDSPDWDDIVDTYDDQPVTRQVRITSLLIDALEHLAQAHYIAGMPSVIP</sequence>
<gene>
    <name evidence="2" type="ORF">SAMN06295981_1145</name>
</gene>
<evidence type="ECO:0000313" key="2">
    <source>
        <dbReference type="EMBL" id="SMG21141.1"/>
    </source>
</evidence>
<evidence type="ECO:0000259" key="1">
    <source>
        <dbReference type="Pfam" id="PF12867"/>
    </source>
</evidence>
<keyword evidence="3" id="KW-1185">Reference proteome</keyword>
<dbReference type="RefSeq" id="WP_085549280.1">
    <property type="nucleotide sequence ID" value="NZ_FXAR01000003.1"/>
</dbReference>
<feature type="domain" description="DinB-like" evidence="1">
    <location>
        <begin position="18"/>
        <end position="114"/>
    </location>
</feature>
<reference evidence="3" key="1">
    <citation type="submission" date="2017-04" db="EMBL/GenBank/DDBJ databases">
        <authorList>
            <person name="Varghese N."/>
            <person name="Submissions S."/>
        </authorList>
    </citation>
    <scope>NUCLEOTIDE SEQUENCE [LARGE SCALE GENOMIC DNA]</scope>
    <source>
        <strain evidence="3">VDS</strain>
    </source>
</reference>
<dbReference type="InterPro" id="IPR034660">
    <property type="entry name" value="DinB/YfiT-like"/>
</dbReference>
<name>A0A1X7J1D0_9CORY</name>
<dbReference type="SUPFAM" id="SSF109854">
    <property type="entry name" value="DinB/YfiT-like putative metalloenzymes"/>
    <property type="match status" value="1"/>
</dbReference>
<dbReference type="InterPro" id="IPR024775">
    <property type="entry name" value="DinB-like"/>
</dbReference>
<dbReference type="AlphaFoldDB" id="A0A1X7J1D0"/>
<dbReference type="EMBL" id="FXAR01000003">
    <property type="protein sequence ID" value="SMG21141.1"/>
    <property type="molecule type" value="Genomic_DNA"/>
</dbReference>
<proteinExistence type="predicted"/>
<dbReference type="STRING" id="1610489.SAMN06295981_1145"/>
<dbReference type="OrthoDB" id="2363925at2"/>
<dbReference type="Pfam" id="PF12867">
    <property type="entry name" value="DinB_2"/>
    <property type="match status" value="1"/>
</dbReference>
<accession>A0A1X7J1D0</accession>
<dbReference type="Proteomes" id="UP000193309">
    <property type="component" value="Unassembled WGS sequence"/>
</dbReference>
<dbReference type="Gene3D" id="1.20.120.450">
    <property type="entry name" value="dinb family like domain"/>
    <property type="match status" value="1"/>
</dbReference>
<organism evidence="2 3">
    <name type="scientific">Corynebacterium pollutisoli</name>
    <dbReference type="NCBI Taxonomy" id="1610489"/>
    <lineage>
        <taxon>Bacteria</taxon>
        <taxon>Bacillati</taxon>
        <taxon>Actinomycetota</taxon>
        <taxon>Actinomycetes</taxon>
        <taxon>Mycobacteriales</taxon>
        <taxon>Corynebacteriaceae</taxon>
        <taxon>Corynebacterium</taxon>
    </lineage>
</organism>